<dbReference type="Gene3D" id="3.30.40.10">
    <property type="entry name" value="Zinc/RING finger domain, C3HC4 (zinc finger)"/>
    <property type="match status" value="1"/>
</dbReference>
<dbReference type="InterPro" id="IPR013083">
    <property type="entry name" value="Znf_RING/FYVE/PHD"/>
</dbReference>
<dbReference type="Proteomes" id="UP000674143">
    <property type="component" value="Unassembled WGS sequence"/>
</dbReference>
<evidence type="ECO:0000313" key="7">
    <source>
        <dbReference type="Proteomes" id="UP000674143"/>
    </source>
</evidence>
<gene>
    <name evidence="6" type="ORF">LSCM4_01659</name>
</gene>
<feature type="region of interest" description="Disordered" evidence="4">
    <location>
        <begin position="1"/>
        <end position="43"/>
    </location>
</feature>
<keyword evidence="3" id="KW-0862">Zinc</keyword>
<evidence type="ECO:0000313" key="6">
    <source>
        <dbReference type="EMBL" id="KAG5466508.1"/>
    </source>
</evidence>
<comment type="caution">
    <text evidence="6">The sequence shown here is derived from an EMBL/GenBank/DDBJ whole genome shotgun (WGS) entry which is preliminary data.</text>
</comment>
<dbReference type="KEGG" id="loi:92357641"/>
<protein>
    <recommendedName>
        <fullName evidence="5">PHD-type domain-containing protein</fullName>
    </recommendedName>
</protein>
<evidence type="ECO:0000256" key="1">
    <source>
        <dbReference type="ARBA" id="ARBA00022723"/>
    </source>
</evidence>
<dbReference type="GeneID" id="92357641"/>
<feature type="domain" description="PHD-type" evidence="5">
    <location>
        <begin position="71"/>
        <end position="152"/>
    </location>
</feature>
<dbReference type="InterPro" id="IPR034732">
    <property type="entry name" value="EPHD"/>
</dbReference>
<dbReference type="RefSeq" id="XP_067059398.1">
    <property type="nucleotide sequence ID" value="XM_067203707.1"/>
</dbReference>
<dbReference type="GO" id="GO:0008270">
    <property type="term" value="F:zinc ion binding"/>
    <property type="evidence" value="ECO:0007669"/>
    <property type="project" value="UniProtKB-KW"/>
</dbReference>
<dbReference type="PROSITE" id="PS51805">
    <property type="entry name" value="EPHD"/>
    <property type="match status" value="1"/>
</dbReference>
<organism evidence="6 7">
    <name type="scientific">Leishmania orientalis</name>
    <dbReference type="NCBI Taxonomy" id="2249476"/>
    <lineage>
        <taxon>Eukaryota</taxon>
        <taxon>Discoba</taxon>
        <taxon>Euglenozoa</taxon>
        <taxon>Kinetoplastea</taxon>
        <taxon>Metakinetoplastina</taxon>
        <taxon>Trypanosomatida</taxon>
        <taxon>Trypanosomatidae</taxon>
        <taxon>Leishmaniinae</taxon>
        <taxon>Leishmania</taxon>
    </lineage>
</organism>
<evidence type="ECO:0000256" key="3">
    <source>
        <dbReference type="ARBA" id="ARBA00022833"/>
    </source>
</evidence>
<accession>A0A836KI59</accession>
<evidence type="ECO:0000256" key="4">
    <source>
        <dbReference type="SAM" id="MobiDB-lite"/>
    </source>
</evidence>
<reference evidence="7" key="1">
    <citation type="journal article" date="2021" name="Microbiol. Resour. Announc.">
        <title>LGAAP: Leishmaniinae Genome Assembly and Annotation Pipeline.</title>
        <authorList>
            <person name="Almutairi H."/>
            <person name="Urbaniak M.D."/>
            <person name="Bates M.D."/>
            <person name="Jariyapan N."/>
            <person name="Kwakye-Nuako G."/>
            <person name="Thomaz-Soccol V."/>
            <person name="Al-Salem W.S."/>
            <person name="Dillon R.J."/>
            <person name="Bates P.A."/>
            <person name="Gatherer D."/>
        </authorList>
    </citation>
    <scope>NUCLEOTIDE SEQUENCE [LARGE SCALE GENOMIC DNA]</scope>
</reference>
<evidence type="ECO:0000256" key="2">
    <source>
        <dbReference type="ARBA" id="ARBA00022771"/>
    </source>
</evidence>
<proteinExistence type="predicted"/>
<dbReference type="EMBL" id="JAFHLR010000035">
    <property type="protein sequence ID" value="KAG5466508.1"/>
    <property type="molecule type" value="Genomic_DNA"/>
</dbReference>
<keyword evidence="2" id="KW-0863">Zinc-finger</keyword>
<evidence type="ECO:0000259" key="5">
    <source>
        <dbReference type="PROSITE" id="PS51805"/>
    </source>
</evidence>
<keyword evidence="7" id="KW-1185">Reference proteome</keyword>
<sequence>MRAAKVPVNDSYGTREVRGVADSPPKARYVPQQREEESITAGGPSYRASQLPIVSTVSLTTANAACRNAHETFCVFCGIDAPFANAPETPPLCFSDGFAYHTACALWYPEVFYNTDRGGLRGIAEASHRSRPIKCAWCRQPGAAVGCVCPTC</sequence>
<name>A0A836KI59_9TRYP</name>
<dbReference type="AlphaFoldDB" id="A0A836KI59"/>
<keyword evidence="1" id="KW-0479">Metal-binding</keyword>
<reference evidence="7" key="2">
    <citation type="journal article" date="2021" name="Sci. Data">
        <title>Chromosome-scale genome sequencing, assembly and annotation of six genomes from subfamily Leishmaniinae.</title>
        <authorList>
            <person name="Almutairi H."/>
            <person name="Urbaniak M.D."/>
            <person name="Bates M.D."/>
            <person name="Jariyapan N."/>
            <person name="Kwakye-Nuako G."/>
            <person name="Thomaz Soccol V."/>
            <person name="Al-Salem W.S."/>
            <person name="Dillon R.J."/>
            <person name="Bates P.A."/>
            <person name="Gatherer D."/>
        </authorList>
    </citation>
    <scope>NUCLEOTIDE SEQUENCE [LARGE SCALE GENOMIC DNA]</scope>
</reference>